<reference evidence="4" key="5">
    <citation type="journal article" date="2002" name="Nature">
        <title>Analysis of the mouse transcriptome based on functional annotation of 60,770 full-length cDNAs.</title>
        <authorList>
            <consortium name="The FANTOM Consortium and the RIKEN Genome Exploration Research Group Phase I and II Team"/>
        </authorList>
    </citation>
    <scope>NUCLEOTIDE SEQUENCE</scope>
    <source>
        <strain evidence="4">NOD</strain>
        <tissue evidence="4">Activated spleen</tissue>
    </source>
</reference>
<reference evidence="4" key="1">
    <citation type="journal article" date="1999" name="Methods Enzymol.">
        <title>High-efficiency full-length cDNA cloning.</title>
        <authorList>
            <person name="Carninci P."/>
            <person name="Hayashizaki Y."/>
        </authorList>
    </citation>
    <scope>NUCLEOTIDE SEQUENCE</scope>
    <source>
        <strain evidence="4">NOD</strain>
        <tissue evidence="4">Activated spleen</tissue>
    </source>
</reference>
<keyword evidence="2" id="KW-1133">Transmembrane helix</keyword>
<evidence type="ECO:0000256" key="1">
    <source>
        <dbReference type="SAM" id="MobiDB-lite"/>
    </source>
</evidence>
<evidence type="ECO:0000259" key="3">
    <source>
        <dbReference type="Pfam" id="PF25302"/>
    </source>
</evidence>
<evidence type="ECO:0000313" key="4">
    <source>
        <dbReference type="EMBL" id="BAE34113.1"/>
    </source>
</evidence>
<evidence type="ECO:0000256" key="2">
    <source>
        <dbReference type="SAM" id="Phobius"/>
    </source>
</evidence>
<feature type="region of interest" description="Disordered" evidence="1">
    <location>
        <begin position="86"/>
        <end position="139"/>
    </location>
</feature>
<reference evidence="4" key="3">
    <citation type="journal article" date="2000" name="Genome Res.">
        <title>RIKEN integrated sequence analysis (RISA) system--384-format sequencing pipeline with 384 multicapillary sequencer.</title>
        <authorList>
            <person name="Shibata K."/>
            <person name="Itoh M."/>
            <person name="Aizawa K."/>
            <person name="Nagaoka S."/>
            <person name="Sasaki N."/>
            <person name="Carninci P."/>
            <person name="Konno H."/>
            <person name="Akiyama J."/>
            <person name="Nishi K."/>
            <person name="Kitsunai T."/>
            <person name="Tashiro H."/>
            <person name="Itoh M."/>
            <person name="Sumi N."/>
            <person name="Ishii Y."/>
            <person name="Nakamura S."/>
            <person name="Hazama M."/>
            <person name="Nishine T."/>
            <person name="Harada A."/>
            <person name="Yamamoto R."/>
            <person name="Matsumoto H."/>
            <person name="Sakaguchi S."/>
            <person name="Ikegami T."/>
            <person name="Kashiwagi K."/>
            <person name="Fujiwake S."/>
            <person name="Inoue K."/>
            <person name="Togawa Y."/>
            <person name="Izawa M."/>
            <person name="Ohara E."/>
            <person name="Watahiki M."/>
            <person name="Yoneda Y."/>
            <person name="Ishikawa T."/>
            <person name="Ozawa K."/>
            <person name="Tanaka T."/>
            <person name="Matsuura S."/>
            <person name="Kawai J."/>
            <person name="Okazaki Y."/>
            <person name="Muramatsu M."/>
            <person name="Inoue Y."/>
            <person name="Kira A."/>
            <person name="Hayashizaki Y."/>
        </authorList>
    </citation>
    <scope>NUCLEOTIDE SEQUENCE</scope>
    <source>
        <strain evidence="4">NOD</strain>
        <tissue evidence="4">Activated spleen</tissue>
    </source>
</reference>
<reference evidence="4" key="7">
    <citation type="journal article" date="2005" name="Science">
        <title>The Transcriptional Landscape of the Mammalian Genome.</title>
        <authorList>
            <consortium name="The FANTOM Consortium"/>
            <consortium name="Riken Genome Exploration Research Group and Genome Science Group (Genome Network Project Core Group)"/>
        </authorList>
    </citation>
    <scope>NUCLEOTIDE SEQUENCE</scope>
    <source>
        <strain evidence="4">NOD</strain>
        <tissue evidence="4">Activated spleen</tissue>
    </source>
</reference>
<organism evidence="4">
    <name type="scientific">Mus musculus</name>
    <name type="common">Mouse</name>
    <dbReference type="NCBI Taxonomy" id="10090"/>
    <lineage>
        <taxon>Eukaryota</taxon>
        <taxon>Metazoa</taxon>
        <taxon>Chordata</taxon>
        <taxon>Craniata</taxon>
        <taxon>Vertebrata</taxon>
        <taxon>Euteleostomi</taxon>
        <taxon>Mammalia</taxon>
        <taxon>Eutheria</taxon>
        <taxon>Euarchontoglires</taxon>
        <taxon>Glires</taxon>
        <taxon>Rodentia</taxon>
        <taxon>Myomorpha</taxon>
        <taxon>Muroidea</taxon>
        <taxon>Muridae</taxon>
        <taxon>Murinae</taxon>
        <taxon>Mus</taxon>
        <taxon>Mus</taxon>
    </lineage>
</organism>
<proteinExistence type="evidence at transcript level"/>
<feature type="domain" description="NAD glycohydrolase translocation F5/8 type C" evidence="3">
    <location>
        <begin position="242"/>
        <end position="347"/>
    </location>
</feature>
<dbReference type="InterPro" id="IPR057561">
    <property type="entry name" value="NADase_transloc"/>
</dbReference>
<sequence>MRHAFLQVVVARDGCAVTVPRPEVGGASNGPSKDSRAIRMPSHAEIALFEIMSSTMSHPIIPRGTEPSHNIGTTICVVTRMPDEWFRPDEEESGPGEPCPAESVEGPQENENPPSRHADSEETPISSTTSGTIRVLTDDTGPSVVVGHARATGASASSHHRHFPIWILGVAAALVVGLVLGTFITQSRDSTGAAQIAPRALVPASTSTADMPYQGKVKAIGGVKATASCVSDPAVGSRHELVRYDAKYVVDDKPETAWRCNGSGEGQQITLTLPHPSRIVGVGMINGYAKVFGNVDLYPQYRRVRTVRWTMPDGTWFNQDFTDDDQDLQKVMIAPRTVKGDITLTIIASTQPGSLGEPTRDSVLISSVQLYEES</sequence>
<keyword evidence="2" id="KW-0812">Transmembrane</keyword>
<feature type="transmembrane region" description="Helical" evidence="2">
    <location>
        <begin position="165"/>
        <end position="184"/>
    </location>
</feature>
<reference evidence="4" key="8">
    <citation type="journal article" date="2005" name="Science">
        <title>Antisense Transcription in the Mammalian Transcriptome.</title>
        <authorList>
            <consortium name="RIKEN Genome Exploration Research Group and Genome Science Group (Genome Network Project Core Group) and the FANTOM Consortium"/>
        </authorList>
    </citation>
    <scope>NUCLEOTIDE SEQUENCE</scope>
    <source>
        <strain evidence="4">NOD</strain>
        <tissue evidence="4">Activated spleen</tissue>
    </source>
</reference>
<dbReference type="NCBIfam" id="NF047619">
    <property type="entry name" value="NADase_discoid"/>
    <property type="match status" value="1"/>
</dbReference>
<dbReference type="SUPFAM" id="SSF49785">
    <property type="entry name" value="Galactose-binding domain-like"/>
    <property type="match status" value="1"/>
</dbReference>
<name>Q3TZU4_MOUSE</name>
<protein>
    <recommendedName>
        <fullName evidence="3">NAD glycohydrolase translocation F5/8 type C domain-containing protein</fullName>
    </recommendedName>
</protein>
<dbReference type="Pfam" id="PF25302">
    <property type="entry name" value="NADase_transloc"/>
    <property type="match status" value="1"/>
</dbReference>
<feature type="compositionally biased region" description="Polar residues" evidence="1">
    <location>
        <begin position="123"/>
        <end position="132"/>
    </location>
</feature>
<reference evidence="4" key="4">
    <citation type="journal article" date="2001" name="Nature">
        <title>Functional annotation of a full-length mouse cDNA collection.</title>
        <authorList>
            <consortium name="The RIKEN Genome Exploration Research Group Phase II Team and the FANTOM Consortium"/>
        </authorList>
    </citation>
    <scope>NUCLEOTIDE SEQUENCE</scope>
    <source>
        <strain evidence="4">NOD</strain>
        <tissue evidence="4">Activated spleen</tissue>
    </source>
</reference>
<dbReference type="AlphaFoldDB" id="Q3TZU4"/>
<reference evidence="4" key="6">
    <citation type="submission" date="2004-03" db="EMBL/GenBank/DDBJ databases">
        <authorList>
            <person name="Arakawa T."/>
            <person name="Carninci P."/>
            <person name="Fukuda S."/>
            <person name="Hashizume W."/>
            <person name="Hayashida K."/>
            <person name="Hori F."/>
            <person name="Iida J."/>
            <person name="Imamura K."/>
            <person name="Imotani K."/>
            <person name="Itoh M."/>
            <person name="Kanagawa S."/>
            <person name="Kawai J."/>
            <person name="Kojima M."/>
            <person name="Konno H."/>
            <person name="Murata M."/>
            <person name="Nakamura M."/>
            <person name="Ninomiya N."/>
            <person name="Nishiyori H."/>
            <person name="Nomura K."/>
            <person name="Ohno M."/>
            <person name="Sakazume N."/>
            <person name="Sano H."/>
            <person name="Sasaki D."/>
            <person name="Shibata K."/>
            <person name="Shiraki T."/>
            <person name="Tagami M."/>
            <person name="Tagami Y."/>
            <person name="Waki K."/>
            <person name="Watahiki A."/>
            <person name="Muramatsu M."/>
            <person name="Hayashizaki Y."/>
        </authorList>
    </citation>
    <scope>NUCLEOTIDE SEQUENCE</scope>
    <source>
        <strain evidence="4">NOD</strain>
        <tissue evidence="4">Activated spleen</tissue>
    </source>
</reference>
<keyword evidence="2" id="KW-0472">Membrane</keyword>
<accession>Q3TZU4</accession>
<dbReference type="EMBL" id="AK157522">
    <property type="protein sequence ID" value="BAE34113.1"/>
    <property type="molecule type" value="mRNA"/>
</dbReference>
<reference evidence="4" key="2">
    <citation type="journal article" date="2000" name="Genome Res.">
        <title>Normalization and subtraction of cap-trapper-selected cDNAs to prepare full-length cDNA libraries for rapid discovery of new genes.</title>
        <authorList>
            <person name="Carninci P."/>
            <person name="Shibata Y."/>
            <person name="Hayatsu N."/>
            <person name="Sugahara Y."/>
            <person name="Shibata K."/>
            <person name="Itoh M."/>
            <person name="Konno H."/>
            <person name="Okazaki Y."/>
            <person name="Muramatsu M."/>
            <person name="Hayashizaki Y."/>
        </authorList>
    </citation>
    <scope>NUCLEOTIDE SEQUENCE</scope>
    <source>
        <strain evidence="4">NOD</strain>
        <tissue evidence="4">Activated spleen</tissue>
    </source>
</reference>
<dbReference type="InterPro" id="IPR008979">
    <property type="entry name" value="Galactose-bd-like_sf"/>
</dbReference>